<name>A0A420VDI3_9BACI</name>
<sequence length="128" mass="14264" precursor="true">MKPERKKWFSFAIAFFLALSVIPNAAIATNEVTISQPKLYINSKGKVSVANENGKVESKSTIWNRLLDRYRYVVAGISAFGAVTMILFFIIGFGRLGSEFPRTPKDEAGQSWGLSLPEWLLPDLVPLL</sequence>
<feature type="transmembrane region" description="Helical" evidence="1">
    <location>
        <begin position="72"/>
        <end position="93"/>
    </location>
</feature>
<feature type="chain" id="PRO_5038348799" evidence="2">
    <location>
        <begin position="26"/>
        <end position="128"/>
    </location>
</feature>
<proteinExistence type="predicted"/>
<organism evidence="3 4">
    <name type="scientific">Caldibacillus debilis GB1</name>
    <dbReference type="NCBI Taxonomy" id="1339248"/>
    <lineage>
        <taxon>Bacteria</taxon>
        <taxon>Bacillati</taxon>
        <taxon>Bacillota</taxon>
        <taxon>Bacilli</taxon>
        <taxon>Bacillales</taxon>
        <taxon>Bacillaceae</taxon>
        <taxon>Caldibacillus</taxon>
    </lineage>
</organism>
<keyword evidence="1" id="KW-1133">Transmembrane helix</keyword>
<feature type="signal peptide" evidence="2">
    <location>
        <begin position="1"/>
        <end position="25"/>
    </location>
</feature>
<dbReference type="AlphaFoldDB" id="A0A420VDI3"/>
<gene>
    <name evidence="3" type="ORF">Cdeb_01120</name>
</gene>
<keyword evidence="1" id="KW-0472">Membrane</keyword>
<keyword evidence="2" id="KW-0732">Signal</keyword>
<evidence type="ECO:0000256" key="1">
    <source>
        <dbReference type="SAM" id="Phobius"/>
    </source>
</evidence>
<keyword evidence="1" id="KW-0812">Transmembrane</keyword>
<comment type="caution">
    <text evidence="3">The sequence shown here is derived from an EMBL/GenBank/DDBJ whole genome shotgun (WGS) entry which is preliminary data.</text>
</comment>
<evidence type="ECO:0000313" key="4">
    <source>
        <dbReference type="Proteomes" id="UP000286235"/>
    </source>
</evidence>
<dbReference type="Proteomes" id="UP000286235">
    <property type="component" value="Unassembled WGS sequence"/>
</dbReference>
<accession>A0A420VDI3</accession>
<keyword evidence="4" id="KW-1185">Reference proteome</keyword>
<evidence type="ECO:0000256" key="2">
    <source>
        <dbReference type="SAM" id="SignalP"/>
    </source>
</evidence>
<reference evidence="3 4" key="1">
    <citation type="submission" date="2013-12" db="EMBL/GenBank/DDBJ databases">
        <title>Genome and proteome characterization of Caldibacillus debilis GB1 derived from a cellulolytic aero-tolerant co-culture.</title>
        <authorList>
            <person name="Wushke S.T."/>
            <person name="Zhang X."/>
            <person name="Fristensky B."/>
            <person name="Wilkins J.A."/>
            <person name="Levin D.B."/>
            <person name="Sparling R."/>
        </authorList>
    </citation>
    <scope>NUCLEOTIDE SEQUENCE [LARGE SCALE GENOMIC DNA]</scope>
    <source>
        <strain evidence="3 4">GB1</strain>
    </source>
</reference>
<protein>
    <submittedName>
        <fullName evidence="3">Uncharacterized protein</fullName>
    </submittedName>
</protein>
<dbReference type="EMBL" id="AZRV01000035">
    <property type="protein sequence ID" value="RKO61649.1"/>
    <property type="molecule type" value="Genomic_DNA"/>
</dbReference>
<dbReference type="RefSeq" id="WP_120668948.1">
    <property type="nucleotide sequence ID" value="NZ_AZRV01000035.1"/>
</dbReference>
<evidence type="ECO:0000313" key="3">
    <source>
        <dbReference type="EMBL" id="RKO61649.1"/>
    </source>
</evidence>